<organism evidence="1 2">
    <name type="scientific">Pluteus cervinus</name>
    <dbReference type="NCBI Taxonomy" id="181527"/>
    <lineage>
        <taxon>Eukaryota</taxon>
        <taxon>Fungi</taxon>
        <taxon>Dikarya</taxon>
        <taxon>Basidiomycota</taxon>
        <taxon>Agaricomycotina</taxon>
        <taxon>Agaricomycetes</taxon>
        <taxon>Agaricomycetidae</taxon>
        <taxon>Agaricales</taxon>
        <taxon>Pluteineae</taxon>
        <taxon>Pluteaceae</taxon>
        <taxon>Pluteus</taxon>
    </lineage>
</organism>
<evidence type="ECO:0000313" key="2">
    <source>
        <dbReference type="Proteomes" id="UP000308600"/>
    </source>
</evidence>
<reference evidence="1 2" key="1">
    <citation type="journal article" date="2019" name="Nat. Ecol. Evol.">
        <title>Megaphylogeny resolves global patterns of mushroom evolution.</title>
        <authorList>
            <person name="Varga T."/>
            <person name="Krizsan K."/>
            <person name="Foldi C."/>
            <person name="Dima B."/>
            <person name="Sanchez-Garcia M."/>
            <person name="Sanchez-Ramirez S."/>
            <person name="Szollosi G.J."/>
            <person name="Szarkandi J.G."/>
            <person name="Papp V."/>
            <person name="Albert L."/>
            <person name="Andreopoulos W."/>
            <person name="Angelini C."/>
            <person name="Antonin V."/>
            <person name="Barry K.W."/>
            <person name="Bougher N.L."/>
            <person name="Buchanan P."/>
            <person name="Buyck B."/>
            <person name="Bense V."/>
            <person name="Catcheside P."/>
            <person name="Chovatia M."/>
            <person name="Cooper J."/>
            <person name="Damon W."/>
            <person name="Desjardin D."/>
            <person name="Finy P."/>
            <person name="Geml J."/>
            <person name="Haridas S."/>
            <person name="Hughes K."/>
            <person name="Justo A."/>
            <person name="Karasinski D."/>
            <person name="Kautmanova I."/>
            <person name="Kiss B."/>
            <person name="Kocsube S."/>
            <person name="Kotiranta H."/>
            <person name="LaButti K.M."/>
            <person name="Lechner B.E."/>
            <person name="Liimatainen K."/>
            <person name="Lipzen A."/>
            <person name="Lukacs Z."/>
            <person name="Mihaltcheva S."/>
            <person name="Morgado L.N."/>
            <person name="Niskanen T."/>
            <person name="Noordeloos M.E."/>
            <person name="Ohm R.A."/>
            <person name="Ortiz-Santana B."/>
            <person name="Ovrebo C."/>
            <person name="Racz N."/>
            <person name="Riley R."/>
            <person name="Savchenko A."/>
            <person name="Shiryaev A."/>
            <person name="Soop K."/>
            <person name="Spirin V."/>
            <person name="Szebenyi C."/>
            <person name="Tomsovsky M."/>
            <person name="Tulloss R.E."/>
            <person name="Uehling J."/>
            <person name="Grigoriev I.V."/>
            <person name="Vagvolgyi C."/>
            <person name="Papp T."/>
            <person name="Martin F.M."/>
            <person name="Miettinen O."/>
            <person name="Hibbett D.S."/>
            <person name="Nagy L.G."/>
        </authorList>
    </citation>
    <scope>NUCLEOTIDE SEQUENCE [LARGE SCALE GENOMIC DNA]</scope>
    <source>
        <strain evidence="1 2">NL-1719</strain>
    </source>
</reference>
<name>A0ACD3ACH8_9AGAR</name>
<protein>
    <submittedName>
        <fullName evidence="1">Uncharacterized protein</fullName>
    </submittedName>
</protein>
<accession>A0ACD3ACH8</accession>
<evidence type="ECO:0000313" key="1">
    <source>
        <dbReference type="EMBL" id="TFK63381.1"/>
    </source>
</evidence>
<gene>
    <name evidence="1" type="ORF">BDN72DRAFT_847684</name>
</gene>
<dbReference type="EMBL" id="ML208525">
    <property type="protein sequence ID" value="TFK63381.1"/>
    <property type="molecule type" value="Genomic_DNA"/>
</dbReference>
<proteinExistence type="predicted"/>
<dbReference type="Proteomes" id="UP000308600">
    <property type="component" value="Unassembled WGS sequence"/>
</dbReference>
<keyword evidence="2" id="KW-1185">Reference proteome</keyword>
<sequence length="150" mass="16426">RSAQEEAREECFELTSLSSKLAPLLELRETRKSFPDKRTVGDLILPIATVLNVEESPDVVISIAGSSNDIRTLTVIILTGEGTTRAMPSAAVLTRRAHTLFFLLQQSSWPDNSRSRVAEAVVSAFSQDLLHKVENKSAGDKALIEGLTNY</sequence>
<feature type="non-terminal residue" evidence="1">
    <location>
        <position position="1"/>
    </location>
</feature>